<dbReference type="Proteomes" id="UP000199532">
    <property type="component" value="Unassembled WGS sequence"/>
</dbReference>
<dbReference type="EMBL" id="FNXY01000001">
    <property type="protein sequence ID" value="SEI39339.1"/>
    <property type="molecule type" value="Genomic_DNA"/>
</dbReference>
<dbReference type="OrthoDB" id="972285at2"/>
<proteinExistence type="predicted"/>
<name>A0A1H6Q6A3_9BACT</name>
<dbReference type="AlphaFoldDB" id="A0A1H6Q6A3"/>
<dbReference type="STRING" id="408657.SAMN04487995_0345"/>
<protein>
    <recommendedName>
        <fullName evidence="2">Secretion system C-terminal sorting domain-containing protein</fullName>
    </recommendedName>
</protein>
<dbReference type="InterPro" id="IPR026444">
    <property type="entry name" value="Secre_tail"/>
</dbReference>
<accession>A0A1H6Q6A3</accession>
<keyword evidence="1" id="KW-0732">Signal</keyword>
<evidence type="ECO:0000313" key="3">
    <source>
        <dbReference type="EMBL" id="SEI39339.1"/>
    </source>
</evidence>
<dbReference type="Pfam" id="PF18962">
    <property type="entry name" value="Por_Secre_tail"/>
    <property type="match status" value="1"/>
</dbReference>
<keyword evidence="4" id="KW-1185">Reference proteome</keyword>
<feature type="chain" id="PRO_5011542055" description="Secretion system C-terminal sorting domain-containing protein" evidence="1">
    <location>
        <begin position="25"/>
        <end position="956"/>
    </location>
</feature>
<evidence type="ECO:0000259" key="2">
    <source>
        <dbReference type="Pfam" id="PF18962"/>
    </source>
</evidence>
<dbReference type="RefSeq" id="WP_090331301.1">
    <property type="nucleotide sequence ID" value="NZ_FNXY01000001.1"/>
</dbReference>
<feature type="domain" description="Secretion system C-terminal sorting" evidence="2">
    <location>
        <begin position="882"/>
        <end position="954"/>
    </location>
</feature>
<gene>
    <name evidence="3" type="ORF">SAMN04487995_0345</name>
</gene>
<reference evidence="3 4" key="1">
    <citation type="submission" date="2016-10" db="EMBL/GenBank/DDBJ databases">
        <authorList>
            <person name="de Groot N.N."/>
        </authorList>
    </citation>
    <scope>NUCLEOTIDE SEQUENCE [LARGE SCALE GENOMIC DNA]</scope>
    <source>
        <strain evidence="3 4">DSM 19938</strain>
    </source>
</reference>
<evidence type="ECO:0000313" key="4">
    <source>
        <dbReference type="Proteomes" id="UP000199532"/>
    </source>
</evidence>
<organism evidence="3 4">
    <name type="scientific">Dyadobacter koreensis</name>
    <dbReference type="NCBI Taxonomy" id="408657"/>
    <lineage>
        <taxon>Bacteria</taxon>
        <taxon>Pseudomonadati</taxon>
        <taxon>Bacteroidota</taxon>
        <taxon>Cytophagia</taxon>
        <taxon>Cytophagales</taxon>
        <taxon>Spirosomataceae</taxon>
        <taxon>Dyadobacter</taxon>
    </lineage>
</organism>
<evidence type="ECO:0000256" key="1">
    <source>
        <dbReference type="SAM" id="SignalP"/>
    </source>
</evidence>
<sequence length="956" mass="100606">MNSKLYLLTLILSALFCTRNPLLAQTTWTGTVDKVWANHSNWSAGIPDAFDDVTIPSATNSPTISSADAAAKSIKIGSGGMLTLSATGMLTIGGSGTQGIENLGTVANSGILRIGGAASYGLRNDGKFDNTGGQIHIDRSIVFGLYNSSGTFTNQGDITIGALAGSGSSGIRNQAIFNHISGTIRIDQFASHGIDNNTDGGRNNAVFNNRATIIVGTLPNTGRYSIFNIAVFNNFAGSDIQMDRCPLDNDPGGIFTNEAVITLGATVSPGTNGLINLGTFSNNTGGVINIDRSSNTGIRNYEQGIFTNNAIINIGMTASIGLEGIVNMGNFNHSTGQISINNARSNGLSNAAGGVFNNRSTLVIGPAITGSACLSNYGNFKNDSGQISMNGTALNGLWNYFDATFSNKATITIGSASGANERGLTNNGSFTNLSAGQIKIDRSTNSGIQNTATFANKGNITVGGIASIGLYGINNASVFTNDTDGVIKVDRCTTFGVSSQTRFINNGTLTIGSIANGGTQGFSLIGTLTNSGQIHIDRTSMAGMAVVGEGSKMINTGIVRIGALEGVGTNGIHLTGGPDFLNQEGGQVYIDRATTGVYAEKNAAFTNLADVTIGALAPVTRLIYMQADSRSSPHFFHFLGATLKGSGTISTGFLCNGGTLSPGIFLGSMTVDTPENGLFHGTMTMDVNGTGTPGINYDQITATGRATLTRMALKISVNYIPTHGDKITILSATTVVGTFEEVSGLPDNWNVIYTPTAVILSYELAPLPVSLVSFSGKKMNDNQNKLQWITADEKDFDRFDIQRSADANNFETIGTLSGLTIANETVSNPVGQGLRTYTFTDKFPVTSNYYRLKMLDLDGTFKYSRIISIKNLAERAVVGSFYPNPASGQVFIDVFAVESARWTLIVFDAGGKRVGTQIRDLQKGMNKISIDSLQLGINLVRFEHGLFSEVRKVIGE</sequence>
<feature type="signal peptide" evidence="1">
    <location>
        <begin position="1"/>
        <end position="24"/>
    </location>
</feature>